<keyword evidence="3" id="KW-1185">Reference proteome</keyword>
<gene>
    <name evidence="2" type="ORF">OEZ71_15015</name>
</gene>
<keyword evidence="1" id="KW-0732">Signal</keyword>
<dbReference type="Proteomes" id="UP001652564">
    <property type="component" value="Unassembled WGS sequence"/>
</dbReference>
<evidence type="ECO:0000313" key="3">
    <source>
        <dbReference type="Proteomes" id="UP001652564"/>
    </source>
</evidence>
<organism evidence="2 3">
    <name type="scientific">Albidovulum litorale</name>
    <dbReference type="NCBI Taxonomy" id="2984134"/>
    <lineage>
        <taxon>Bacteria</taxon>
        <taxon>Pseudomonadati</taxon>
        <taxon>Pseudomonadota</taxon>
        <taxon>Alphaproteobacteria</taxon>
        <taxon>Rhodobacterales</taxon>
        <taxon>Paracoccaceae</taxon>
        <taxon>Albidovulum</taxon>
    </lineage>
</organism>
<feature type="chain" id="PRO_5046428862" evidence="1">
    <location>
        <begin position="23"/>
        <end position="187"/>
    </location>
</feature>
<proteinExistence type="predicted"/>
<evidence type="ECO:0000313" key="2">
    <source>
        <dbReference type="EMBL" id="MCV2873611.1"/>
    </source>
</evidence>
<protein>
    <submittedName>
        <fullName evidence="2">Uncharacterized protein</fullName>
    </submittedName>
</protein>
<evidence type="ECO:0000256" key="1">
    <source>
        <dbReference type="SAM" id="SignalP"/>
    </source>
</evidence>
<sequence>MKRLALIIALLVQAFSPQTAFGAGRLCYPASVSAVPVLDDSRLCRLDKLVDLWLEENGVLPAPGMSTYQSIADVGSGWSREYWGLPEFVPNTPVASVQVNYFLDSDLSLRVPELVAFRPGLTASFEQGQKRAVRQVFCVTASEDEEAFVMAGGRLFYSLSLKPSRLRSGDPIEVARIEFPQSACEAR</sequence>
<name>A0ABT2ZR28_9RHOB</name>
<accession>A0ABT2ZR28</accession>
<reference evidence="2 3" key="1">
    <citation type="submission" date="2022-10" db="EMBL/GenBank/DDBJ databases">
        <title>Defluviimonas sp. nov., isolated from ocean surface sediments.</title>
        <authorList>
            <person name="He W."/>
            <person name="Wang L."/>
            <person name="Zhang D.-F."/>
        </authorList>
    </citation>
    <scope>NUCLEOTIDE SEQUENCE [LARGE SCALE GENOMIC DNA]</scope>
    <source>
        <strain evidence="2 3">WL0050</strain>
    </source>
</reference>
<dbReference type="EMBL" id="JAOWKZ010000003">
    <property type="protein sequence ID" value="MCV2873611.1"/>
    <property type="molecule type" value="Genomic_DNA"/>
</dbReference>
<feature type="signal peptide" evidence="1">
    <location>
        <begin position="1"/>
        <end position="22"/>
    </location>
</feature>
<comment type="caution">
    <text evidence="2">The sequence shown here is derived from an EMBL/GenBank/DDBJ whole genome shotgun (WGS) entry which is preliminary data.</text>
</comment>